<evidence type="ECO:0000256" key="1">
    <source>
        <dbReference type="SAM" id="MobiDB-lite"/>
    </source>
</evidence>
<dbReference type="OrthoDB" id="6362496at2759"/>
<evidence type="ECO:0000256" key="2">
    <source>
        <dbReference type="SAM" id="Phobius"/>
    </source>
</evidence>
<accession>W8BZQ3</accession>
<dbReference type="AlphaFoldDB" id="W8BZQ3"/>
<feature type="transmembrane region" description="Helical" evidence="2">
    <location>
        <begin position="247"/>
        <end position="267"/>
    </location>
</feature>
<evidence type="ECO:0000313" key="3">
    <source>
        <dbReference type="EMBL" id="CAD6996100.1"/>
    </source>
</evidence>
<evidence type="ECO:0000313" key="4">
    <source>
        <dbReference type="EMBL" id="JAC02194.1"/>
    </source>
</evidence>
<evidence type="ECO:0000313" key="5">
    <source>
        <dbReference type="Proteomes" id="UP000606786"/>
    </source>
</evidence>
<dbReference type="EMBL" id="GAMC01004362">
    <property type="protein sequence ID" value="JAC02194.1"/>
    <property type="molecule type" value="mRNA"/>
</dbReference>
<keyword evidence="5" id="KW-1185">Reference proteome</keyword>
<gene>
    <name evidence="3" type="ORF">CCAP1982_LOCUS4800</name>
</gene>
<proteinExistence type="evidence at transcript level"/>
<reference evidence="3" key="3">
    <citation type="submission" date="2020-11" db="EMBL/GenBank/DDBJ databases">
        <authorList>
            <person name="Whitehead M."/>
        </authorList>
    </citation>
    <scope>NUCLEOTIDE SEQUENCE</scope>
    <source>
        <strain evidence="3">EGII</strain>
    </source>
</reference>
<dbReference type="EMBL" id="CAJHJT010000001">
    <property type="protein sequence ID" value="CAD6996100.1"/>
    <property type="molecule type" value="Genomic_DNA"/>
</dbReference>
<keyword evidence="2" id="KW-0812">Transmembrane</keyword>
<dbReference type="KEGG" id="ccat:101450030"/>
<dbReference type="Proteomes" id="UP000606786">
    <property type="component" value="Unassembled WGS sequence"/>
</dbReference>
<reference evidence="4" key="1">
    <citation type="submission" date="2013-07" db="EMBL/GenBank/DDBJ databases">
        <authorList>
            <person name="Geib S."/>
        </authorList>
    </citation>
    <scope>NUCLEOTIDE SEQUENCE</scope>
</reference>
<feature type="transmembrane region" description="Helical" evidence="2">
    <location>
        <begin position="287"/>
        <end position="310"/>
    </location>
</feature>
<keyword evidence="2" id="KW-1133">Transmembrane helix</keyword>
<protein>
    <submittedName>
        <fullName evidence="3">(Mediterranean fruit fly) hypothetical protein</fullName>
    </submittedName>
</protein>
<organism evidence="4">
    <name type="scientific">Ceratitis capitata</name>
    <name type="common">Mediterranean fruit fly</name>
    <name type="synonym">Tephritis capitata</name>
    <dbReference type="NCBI Taxonomy" id="7213"/>
    <lineage>
        <taxon>Eukaryota</taxon>
        <taxon>Metazoa</taxon>
        <taxon>Ecdysozoa</taxon>
        <taxon>Arthropoda</taxon>
        <taxon>Hexapoda</taxon>
        <taxon>Insecta</taxon>
        <taxon>Pterygota</taxon>
        <taxon>Neoptera</taxon>
        <taxon>Endopterygota</taxon>
        <taxon>Diptera</taxon>
        <taxon>Brachycera</taxon>
        <taxon>Muscomorpha</taxon>
        <taxon>Tephritoidea</taxon>
        <taxon>Tephritidae</taxon>
        <taxon>Ceratitis</taxon>
        <taxon>Ceratitis</taxon>
    </lineage>
</organism>
<feature type="region of interest" description="Disordered" evidence="1">
    <location>
        <begin position="357"/>
        <end position="378"/>
    </location>
</feature>
<keyword evidence="2" id="KW-0472">Membrane</keyword>
<sequence>MAEPEPSLHQSSSMQSSYMSPQEEALQSLCKKLLKSRFFRGDYEERRYVDAVSGYRDIIGLHRGEKDLERLLLDIKSKLQIFYHHSPHVWIGITHGEYMGNIPTKFTLDTHIWVQLQEVAFGQYWFNIKSLRFRKNEVILRINVVRSVEPESQIDRRQISTPTLVSDSANGARDAPTTTYSKEAFKNIQPTENMSKRPEMVQPDVLQIGYDDFVNVVRDWGTTIKHSVYDFVSNDINKDNIKDFLQFLGLVVISLLTGSVVAIKYLGNFALRFMFEFTRFTQVMTPIIIKLIEAINKIVGGFYILLAMIWKDAFMKRRLTPDNQLTDSNEQPLRNFKAIEYNRPIYQSNLEYIRQNSQQPSLMRSSRGPFTEFERKFQ</sequence>
<reference evidence="4" key="2">
    <citation type="journal article" date="2014" name="BMC Genomics">
        <title>A genomic perspective to assessing quality of mass-reared SIT flies used in Mediterranean fruit fly (Ceratitis capitata) eradication in California.</title>
        <authorList>
            <person name="Calla B."/>
            <person name="Hall B."/>
            <person name="Hou S."/>
            <person name="Geib S.M."/>
        </authorList>
    </citation>
    <scope>NUCLEOTIDE SEQUENCE</scope>
</reference>
<name>W8BZQ3_CERCA</name>